<reference evidence="2 3" key="2">
    <citation type="submission" date="2015-10" db="EMBL/GenBank/DDBJ databases">
        <title>Draft Genome Sequence of Prosthecomicrobium hirschii ATCC 27832.</title>
        <authorList>
            <person name="Daniel J."/>
            <person name="Givan S.A."/>
            <person name="Brun Y.V."/>
            <person name="Brown P.J."/>
        </authorList>
    </citation>
    <scope>NUCLEOTIDE SEQUENCE [LARGE SCALE GENOMIC DNA]</scope>
    <source>
        <strain evidence="2 3">16</strain>
    </source>
</reference>
<organism evidence="2 3">
    <name type="scientific">Prosthecodimorpha hirschii</name>
    <dbReference type="NCBI Taxonomy" id="665126"/>
    <lineage>
        <taxon>Bacteria</taxon>
        <taxon>Pseudomonadati</taxon>
        <taxon>Pseudomonadota</taxon>
        <taxon>Alphaproteobacteria</taxon>
        <taxon>Hyphomicrobiales</taxon>
        <taxon>Ancalomicrobiaceae</taxon>
        <taxon>Prosthecodimorpha</taxon>
    </lineage>
</organism>
<evidence type="ECO:0000313" key="3">
    <source>
        <dbReference type="Proteomes" id="UP000048984"/>
    </source>
</evidence>
<dbReference type="Proteomes" id="UP000048984">
    <property type="component" value="Unassembled WGS sequence"/>
</dbReference>
<sequence length="109" mass="12372">MRAVVFTHHARSDLRRIMRFIARRSRSKALAETFIAAALARCHRMAVRATEVGRPRPDLGPGYRSLPFGRYLIIHCYEPDRLVIVRILSAYLNADPNAIRAADDDPDDA</sequence>
<gene>
    <name evidence="2" type="ORF">ABB55_26685</name>
</gene>
<evidence type="ECO:0000256" key="1">
    <source>
        <dbReference type="ARBA" id="ARBA00022649"/>
    </source>
</evidence>
<evidence type="ECO:0008006" key="4">
    <source>
        <dbReference type="Google" id="ProtNLM"/>
    </source>
</evidence>
<keyword evidence="3" id="KW-1185">Reference proteome</keyword>
<dbReference type="AlphaFoldDB" id="A0A0P6VRL8"/>
<dbReference type="RefSeq" id="WP_054361547.1">
    <property type="nucleotide sequence ID" value="NZ_LJYW01000001.1"/>
</dbReference>
<protein>
    <recommendedName>
        <fullName evidence="4">Plasmid stabilization protein</fullName>
    </recommendedName>
</protein>
<dbReference type="Gene3D" id="3.30.2310.20">
    <property type="entry name" value="RelE-like"/>
    <property type="match status" value="1"/>
</dbReference>
<dbReference type="Pfam" id="PF05016">
    <property type="entry name" value="ParE_toxin"/>
    <property type="match status" value="1"/>
</dbReference>
<dbReference type="InterPro" id="IPR035093">
    <property type="entry name" value="RelE/ParE_toxin_dom_sf"/>
</dbReference>
<reference evidence="2 3" key="1">
    <citation type="submission" date="2015-09" db="EMBL/GenBank/DDBJ databases">
        <authorList>
            <person name="Jackson K.R."/>
            <person name="Lunt B.L."/>
            <person name="Fisher J.N.B."/>
            <person name="Gardner A.V."/>
            <person name="Bailey M.E."/>
            <person name="Deus L.M."/>
            <person name="Earl A.S."/>
            <person name="Gibby P.D."/>
            <person name="Hartmann K.A."/>
            <person name="Liu J.E."/>
            <person name="Manci A.M."/>
            <person name="Nielsen D.A."/>
            <person name="Solomon M.B."/>
            <person name="Breakwell D.P."/>
            <person name="Burnett S.H."/>
            <person name="Grose J.H."/>
        </authorList>
    </citation>
    <scope>NUCLEOTIDE SEQUENCE [LARGE SCALE GENOMIC DNA]</scope>
    <source>
        <strain evidence="2 3">16</strain>
    </source>
</reference>
<accession>A0A0P6VRL8</accession>
<comment type="caution">
    <text evidence="2">The sequence shown here is derived from an EMBL/GenBank/DDBJ whole genome shotgun (WGS) entry which is preliminary data.</text>
</comment>
<evidence type="ECO:0000313" key="2">
    <source>
        <dbReference type="EMBL" id="KPL55381.1"/>
    </source>
</evidence>
<keyword evidence="1" id="KW-1277">Toxin-antitoxin system</keyword>
<dbReference type="STRING" id="665126.ABB55_26685"/>
<proteinExistence type="predicted"/>
<dbReference type="InterPro" id="IPR007712">
    <property type="entry name" value="RelE/ParE_toxin"/>
</dbReference>
<dbReference type="EMBL" id="LJYW01000001">
    <property type="protein sequence ID" value="KPL55381.1"/>
    <property type="molecule type" value="Genomic_DNA"/>
</dbReference>
<name>A0A0P6VRL8_9HYPH</name>